<evidence type="ECO:0000256" key="1">
    <source>
        <dbReference type="ARBA" id="ARBA00004395"/>
    </source>
</evidence>
<dbReference type="GO" id="GO:0007030">
    <property type="term" value="P:Golgi organization"/>
    <property type="evidence" value="ECO:0007669"/>
    <property type="project" value="TreeGrafter"/>
</dbReference>
<name>A0A0N4V0T9_ENTVE</name>
<proteinExistence type="inferred from homology"/>
<dbReference type="InterPro" id="IPR048684">
    <property type="entry name" value="COG4_C"/>
</dbReference>
<dbReference type="STRING" id="51028.A0A0N4V0T9"/>
<dbReference type="InterPro" id="IPR048680">
    <property type="entry name" value="COG4_N"/>
</dbReference>
<dbReference type="Pfam" id="PF20662">
    <property type="entry name" value="COG4_C"/>
    <property type="match status" value="1"/>
</dbReference>
<dbReference type="GO" id="GO:0000139">
    <property type="term" value="C:Golgi membrane"/>
    <property type="evidence" value="ECO:0007669"/>
    <property type="project" value="UniProtKB-SubCell"/>
</dbReference>
<dbReference type="EMBL" id="UXUI01007545">
    <property type="protein sequence ID" value="VDD88107.1"/>
    <property type="molecule type" value="Genomic_DNA"/>
</dbReference>
<evidence type="ECO:0000256" key="6">
    <source>
        <dbReference type="ARBA" id="ARBA00023034"/>
    </source>
</evidence>
<evidence type="ECO:0000256" key="3">
    <source>
        <dbReference type="ARBA" id="ARBA00020975"/>
    </source>
</evidence>
<sequence>MSGEEVFALNSAGNGRMSRFHASVDPLSIRRHYLKEGNNVENAEIPPGRLRPTSEKLSDLQFDFSNTLGKLREELAKKRKEEETMVKNIAEVLQKAAINSGGTDIIRSFNLAVTRLNNQMTLVESDAKQLANNLKIISGLADSISGKVSTLDVAKGRVVECLQRVSDLMDLRTCAEGVKTAMEQEDYEAAAQHIHKFLTLDSAVFQMGDQVDAKDAGQSMKYSYEVLREATAQLKAIIEAKFDEAVQSDDVASLQRFFKLFPLINEHSGGINRFGHYLCEKTRAFAEDNYKIMMAGGTDDKRVNVLYADSLTLLFEGIAREIQVHEPLIDSFYGPDKMLSLIELLQVECDKESERIIAAFIKNRQYESKAKLVEKFLRNPDKYTSLEKMDALELDVVLSEVTLMHMRAKLYWRYLKRRLDAADAKMNEQKKEAENEDIPENEKEEFEEKKAREKEIRDRKLDNLLNRSLLGTRMQELLGRYILMEQYYMKESVSKAMIMEQKDPDSLTSSMLDDVFFIVRKCIRRSISSSSVDCVCAMINNGATALEVDFYKFIYSGIKAGYPSVGWTAEAYQTAQTAYNVIQHGKTVADAGPEKQKEVFLTSLNNVRFSVDCVRTLKKGLSEDFLKHLSQVSDLEKGKLESAMGQFDDLCRKFDGGANGGVEKLCTAAFRPKLKSESDLYLDVNHTLSEAEFAEFEAVEPFIDGFIAVLDRLLASFEPLLVPANYQALLAVICAEVMRQMERVIFKCSFNRLGALQLDREFRALTSYLTNISGWSVREKFSRFSQIVSLINVDTVTEAMEFYQQLQHHNRLITGEEARKTLRLRNDLPSEQINNSSF</sequence>
<feature type="domain" description="COG4 transport protein middle alpha-helical bundle" evidence="10">
    <location>
        <begin position="227"/>
        <end position="559"/>
    </location>
</feature>
<evidence type="ECO:0000256" key="2">
    <source>
        <dbReference type="ARBA" id="ARBA00009215"/>
    </source>
</evidence>
<feature type="compositionally biased region" description="Acidic residues" evidence="9">
    <location>
        <begin position="434"/>
        <end position="445"/>
    </location>
</feature>
<evidence type="ECO:0000256" key="4">
    <source>
        <dbReference type="ARBA" id="ARBA00022448"/>
    </source>
</evidence>
<comment type="similarity">
    <text evidence="2">Belongs to the COG4 family.</text>
</comment>
<protein>
    <recommendedName>
        <fullName evidence="3">Conserved oligomeric Golgi complex subunit 4</fullName>
    </recommendedName>
    <alternativeName>
        <fullName evidence="8">Component of oligomeric Golgi complex 4</fullName>
    </alternativeName>
</protein>
<evidence type="ECO:0000256" key="8">
    <source>
        <dbReference type="ARBA" id="ARBA00031340"/>
    </source>
</evidence>
<feature type="region of interest" description="Disordered" evidence="9">
    <location>
        <begin position="426"/>
        <end position="452"/>
    </location>
</feature>
<evidence type="ECO:0000313" key="11">
    <source>
        <dbReference type="EMBL" id="VDD88107.1"/>
    </source>
</evidence>
<evidence type="ECO:0000256" key="7">
    <source>
        <dbReference type="ARBA" id="ARBA00023136"/>
    </source>
</evidence>
<dbReference type="WBParaSite" id="EVEC_0000354201-mRNA-1">
    <property type="protein sequence ID" value="EVEC_0000354201-mRNA-1"/>
    <property type="gene ID" value="EVEC_0000354201"/>
</dbReference>
<keyword evidence="7" id="KW-0472">Membrane</keyword>
<gene>
    <name evidence="11" type="ORF">EVEC_LOCUS3250</name>
</gene>
<dbReference type="InterPro" id="IPR048682">
    <property type="entry name" value="COG4"/>
</dbReference>
<keyword evidence="5" id="KW-0653">Protein transport</keyword>
<evidence type="ECO:0000313" key="13">
    <source>
        <dbReference type="WBParaSite" id="EVEC_0000354201-mRNA-1"/>
    </source>
</evidence>
<reference evidence="13" key="1">
    <citation type="submission" date="2017-02" db="UniProtKB">
        <authorList>
            <consortium name="WormBaseParasite"/>
        </authorList>
    </citation>
    <scope>IDENTIFICATION</scope>
</reference>
<comment type="subcellular location">
    <subcellularLocation>
        <location evidence="1">Golgi apparatus membrane</location>
        <topology evidence="1">Peripheral membrane protein</topology>
    </subcellularLocation>
</comment>
<reference evidence="11 12" key="2">
    <citation type="submission" date="2018-10" db="EMBL/GenBank/DDBJ databases">
        <authorList>
            <consortium name="Pathogen Informatics"/>
        </authorList>
    </citation>
    <scope>NUCLEOTIDE SEQUENCE [LARGE SCALE GENOMIC DNA]</scope>
</reference>
<dbReference type="SMART" id="SM00762">
    <property type="entry name" value="Cog4"/>
    <property type="match status" value="1"/>
</dbReference>
<keyword evidence="12" id="KW-1185">Reference proteome</keyword>
<keyword evidence="6" id="KW-0333">Golgi apparatus</keyword>
<dbReference type="PANTHER" id="PTHR24016">
    <property type="entry name" value="CONSERVED OLIGOMERIC GOLGI COMPLEX SUBUNIT 4"/>
    <property type="match status" value="1"/>
</dbReference>
<dbReference type="GO" id="GO:0015031">
    <property type="term" value="P:protein transport"/>
    <property type="evidence" value="ECO:0007669"/>
    <property type="project" value="UniProtKB-KW"/>
</dbReference>
<dbReference type="PANTHER" id="PTHR24016:SF0">
    <property type="entry name" value="CONSERVED OLIGOMERIC GOLGI COMPLEX SUBUNIT 4"/>
    <property type="match status" value="1"/>
</dbReference>
<dbReference type="Proteomes" id="UP000274131">
    <property type="component" value="Unassembled WGS sequence"/>
</dbReference>
<evidence type="ECO:0000256" key="9">
    <source>
        <dbReference type="SAM" id="MobiDB-lite"/>
    </source>
</evidence>
<dbReference type="OrthoDB" id="47059at2759"/>
<evidence type="ECO:0000256" key="5">
    <source>
        <dbReference type="ARBA" id="ARBA00022927"/>
    </source>
</evidence>
<dbReference type="Pfam" id="PF20663">
    <property type="entry name" value="COG4_N"/>
    <property type="match status" value="1"/>
</dbReference>
<dbReference type="Gene3D" id="1.10.287.1060">
    <property type="entry name" value="ESAT-6-like"/>
    <property type="match status" value="1"/>
</dbReference>
<dbReference type="AlphaFoldDB" id="A0A0N4V0T9"/>
<organism evidence="13">
    <name type="scientific">Enterobius vermicularis</name>
    <name type="common">Human pinworm</name>
    <dbReference type="NCBI Taxonomy" id="51028"/>
    <lineage>
        <taxon>Eukaryota</taxon>
        <taxon>Metazoa</taxon>
        <taxon>Ecdysozoa</taxon>
        <taxon>Nematoda</taxon>
        <taxon>Chromadorea</taxon>
        <taxon>Rhabditida</taxon>
        <taxon>Spirurina</taxon>
        <taxon>Oxyuridomorpha</taxon>
        <taxon>Oxyuroidea</taxon>
        <taxon>Oxyuridae</taxon>
        <taxon>Enterobius</taxon>
    </lineage>
</organism>
<dbReference type="GO" id="GO:0017119">
    <property type="term" value="C:Golgi transport complex"/>
    <property type="evidence" value="ECO:0007669"/>
    <property type="project" value="TreeGrafter"/>
</dbReference>
<dbReference type="Pfam" id="PF08318">
    <property type="entry name" value="COG4_m"/>
    <property type="match status" value="1"/>
</dbReference>
<dbReference type="Gene3D" id="1.20.58.1970">
    <property type="match status" value="1"/>
</dbReference>
<dbReference type="GO" id="GO:0006890">
    <property type="term" value="P:retrograde vesicle-mediated transport, Golgi to endoplasmic reticulum"/>
    <property type="evidence" value="ECO:0007669"/>
    <property type="project" value="TreeGrafter"/>
</dbReference>
<accession>A0A0N4V0T9</accession>
<keyword evidence="4" id="KW-0813">Transport</keyword>
<evidence type="ECO:0000259" key="10">
    <source>
        <dbReference type="SMART" id="SM00762"/>
    </source>
</evidence>
<dbReference type="InterPro" id="IPR013167">
    <property type="entry name" value="COG4_M"/>
</dbReference>
<evidence type="ECO:0000313" key="12">
    <source>
        <dbReference type="Proteomes" id="UP000274131"/>
    </source>
</evidence>